<sequence length="101" mass="11750">MKSNDEVEWLPENDKKIAYQTLRDNSLRFVRPDKGSGIKTRQRGPQIRQRHDPGWLGTWRGDQANSTNLAKMYGLIKTHKESMPMRPILDSIDTPVYRLAK</sequence>
<reference evidence="2 3" key="1">
    <citation type="submission" date="2024-11" db="EMBL/GenBank/DDBJ databases">
        <title>Adaptive evolution of stress response genes in parasites aligns with host niche diversity.</title>
        <authorList>
            <person name="Hahn C."/>
            <person name="Resl P."/>
        </authorList>
    </citation>
    <scope>NUCLEOTIDE SEQUENCE [LARGE SCALE GENOMIC DNA]</scope>
    <source>
        <strain evidence="2">EGGRZ-B1_66</strain>
        <tissue evidence="2">Body</tissue>
    </source>
</reference>
<feature type="region of interest" description="Disordered" evidence="1">
    <location>
        <begin position="30"/>
        <end position="60"/>
    </location>
</feature>
<name>A0ABD2Q038_9PLAT</name>
<protein>
    <submittedName>
        <fullName evidence="2">Uncharacterized protein</fullName>
    </submittedName>
</protein>
<evidence type="ECO:0000313" key="2">
    <source>
        <dbReference type="EMBL" id="KAL3313010.1"/>
    </source>
</evidence>
<comment type="caution">
    <text evidence="2">The sequence shown here is derived from an EMBL/GenBank/DDBJ whole genome shotgun (WGS) entry which is preliminary data.</text>
</comment>
<dbReference type="EMBL" id="JBJKFK010001468">
    <property type="protein sequence ID" value="KAL3313010.1"/>
    <property type="molecule type" value="Genomic_DNA"/>
</dbReference>
<proteinExistence type="predicted"/>
<organism evidence="2 3">
    <name type="scientific">Cichlidogyrus casuarinus</name>
    <dbReference type="NCBI Taxonomy" id="1844966"/>
    <lineage>
        <taxon>Eukaryota</taxon>
        <taxon>Metazoa</taxon>
        <taxon>Spiralia</taxon>
        <taxon>Lophotrochozoa</taxon>
        <taxon>Platyhelminthes</taxon>
        <taxon>Monogenea</taxon>
        <taxon>Monopisthocotylea</taxon>
        <taxon>Dactylogyridea</taxon>
        <taxon>Ancyrocephalidae</taxon>
        <taxon>Cichlidogyrus</taxon>
    </lineage>
</organism>
<evidence type="ECO:0000256" key="1">
    <source>
        <dbReference type="SAM" id="MobiDB-lite"/>
    </source>
</evidence>
<gene>
    <name evidence="2" type="ORF">Ciccas_008390</name>
</gene>
<keyword evidence="3" id="KW-1185">Reference proteome</keyword>
<accession>A0ABD2Q038</accession>
<evidence type="ECO:0000313" key="3">
    <source>
        <dbReference type="Proteomes" id="UP001626550"/>
    </source>
</evidence>
<dbReference type="AlphaFoldDB" id="A0ABD2Q038"/>
<dbReference type="Proteomes" id="UP001626550">
    <property type="component" value="Unassembled WGS sequence"/>
</dbReference>